<protein>
    <submittedName>
        <fullName evidence="1">Uncharacterized protein</fullName>
    </submittedName>
</protein>
<accession>X5H5L9</accession>
<dbReference type="HOGENOM" id="CLU_3355758_0_0_0"/>
<evidence type="ECO:0000313" key="1">
    <source>
        <dbReference type="EMBL" id="AHX26488.1"/>
    </source>
</evidence>
<gene>
    <name evidence="1" type="ordered locus">Deide_04802</name>
</gene>
<dbReference type="PaxDb" id="546414-Deide_04802"/>
<reference evidence="1 2" key="1">
    <citation type="journal article" date="2009" name="PLoS Genet.">
        <title>Alliance of proteomics and genomics to unravel the specificities of Sahara bacterium Deinococcus deserti.</title>
        <authorList>
            <person name="de Groot A."/>
            <person name="Dulermo R."/>
            <person name="Ortet P."/>
            <person name="Blanchard L."/>
            <person name="Guerin P."/>
            <person name="Fernandez B."/>
            <person name="Vacherie B."/>
            <person name="Dossat C."/>
            <person name="Jolivet E."/>
            <person name="Siguier P."/>
            <person name="Chandler M."/>
            <person name="Barakat M."/>
            <person name="Dedieu A."/>
            <person name="Barbe V."/>
            <person name="Heulin T."/>
            <person name="Sommer S."/>
            <person name="Achouak W."/>
            <person name="Armengaud J."/>
        </authorList>
    </citation>
    <scope>NUCLEOTIDE SEQUENCE [LARGE SCALE GENOMIC DNA]</scope>
    <source>
        <strain evidence="2">DSM 17065 / CIP 109153 / LMG 22923 / VCD115</strain>
    </source>
</reference>
<evidence type="ECO:0000313" key="2">
    <source>
        <dbReference type="Proteomes" id="UP000002208"/>
    </source>
</evidence>
<organism evidence="1 2">
    <name type="scientific">Deinococcus deserti (strain DSM 17065 / CIP 109153 / LMG 22923 / VCD115)</name>
    <dbReference type="NCBI Taxonomy" id="546414"/>
    <lineage>
        <taxon>Bacteria</taxon>
        <taxon>Thermotogati</taxon>
        <taxon>Deinococcota</taxon>
        <taxon>Deinococci</taxon>
        <taxon>Deinococcales</taxon>
        <taxon>Deinococcaceae</taxon>
        <taxon>Deinococcus</taxon>
    </lineage>
</organism>
<dbReference type="EMBL" id="CP001114">
    <property type="protein sequence ID" value="AHX26488.1"/>
    <property type="molecule type" value="Genomic_DNA"/>
</dbReference>
<dbReference type="Proteomes" id="UP000002208">
    <property type="component" value="Chromosome"/>
</dbReference>
<dbReference type="AlphaFoldDB" id="X5H5L9"/>
<sequence length="36" mass="3921">MEFLLAGLTIVGSLILASIQHRPQQGRVSVRTSRKG</sequence>
<keyword evidence="2" id="KW-1185">Reference proteome</keyword>
<name>X5H5L9_DEIDV</name>
<dbReference type="KEGG" id="ddr:Deide_04802"/>
<proteinExistence type="predicted"/>